<feature type="chain" id="PRO_5026371432" description="Glucanase" evidence="3">
    <location>
        <begin position="17"/>
        <end position="426"/>
    </location>
</feature>
<name>A0A6G1J3U7_9PLEO</name>
<keyword evidence="3" id="KW-0326">Glycosidase</keyword>
<keyword evidence="3" id="KW-0732">Signal</keyword>
<reference evidence="4" key="1">
    <citation type="journal article" date="2020" name="Stud. Mycol.">
        <title>101 Dothideomycetes genomes: a test case for predicting lifestyles and emergence of pathogens.</title>
        <authorList>
            <person name="Haridas S."/>
            <person name="Albert R."/>
            <person name="Binder M."/>
            <person name="Bloem J."/>
            <person name="Labutti K."/>
            <person name="Salamov A."/>
            <person name="Andreopoulos B."/>
            <person name="Baker S."/>
            <person name="Barry K."/>
            <person name="Bills G."/>
            <person name="Bluhm B."/>
            <person name="Cannon C."/>
            <person name="Castanera R."/>
            <person name="Culley D."/>
            <person name="Daum C."/>
            <person name="Ezra D."/>
            <person name="Gonzalez J."/>
            <person name="Henrissat B."/>
            <person name="Kuo A."/>
            <person name="Liang C."/>
            <person name="Lipzen A."/>
            <person name="Lutzoni F."/>
            <person name="Magnuson J."/>
            <person name="Mondo S."/>
            <person name="Nolan M."/>
            <person name="Ohm R."/>
            <person name="Pangilinan J."/>
            <person name="Park H.-J."/>
            <person name="Ramirez L."/>
            <person name="Alfaro M."/>
            <person name="Sun H."/>
            <person name="Tritt A."/>
            <person name="Yoshinaga Y."/>
            <person name="Zwiers L.-H."/>
            <person name="Turgeon B."/>
            <person name="Goodwin S."/>
            <person name="Spatafora J."/>
            <person name="Crous P."/>
            <person name="Grigoriev I."/>
        </authorList>
    </citation>
    <scope>NUCLEOTIDE SEQUENCE</scope>
    <source>
        <strain evidence="4">CBS 122367</strain>
    </source>
</reference>
<dbReference type="Pfam" id="PF01341">
    <property type="entry name" value="Glyco_hydro_6"/>
    <property type="match status" value="1"/>
</dbReference>
<keyword evidence="3 4" id="KW-0378">Hydrolase</keyword>
<evidence type="ECO:0000313" key="5">
    <source>
        <dbReference type="Proteomes" id="UP000799291"/>
    </source>
</evidence>
<keyword evidence="3" id="KW-0136">Cellulose degradation</keyword>
<dbReference type="PIRSF" id="PIRSF001100">
    <property type="entry name" value="Beta_cellobiohydrolase"/>
    <property type="match status" value="1"/>
</dbReference>
<feature type="active site" description="Proton acceptor" evidence="1">
    <location>
        <position position="360"/>
    </location>
</feature>
<dbReference type="AlphaFoldDB" id="A0A6G1J3U7"/>
<dbReference type="GO" id="GO:0030245">
    <property type="term" value="P:cellulose catabolic process"/>
    <property type="evidence" value="ECO:0007669"/>
    <property type="project" value="UniProtKB-KW"/>
</dbReference>
<dbReference type="Proteomes" id="UP000799291">
    <property type="component" value="Unassembled WGS sequence"/>
</dbReference>
<dbReference type="PANTHER" id="PTHR34876">
    <property type="match status" value="1"/>
</dbReference>
<dbReference type="SUPFAM" id="SSF51989">
    <property type="entry name" value="Glycosyl hydrolases family 6, cellulases"/>
    <property type="match status" value="1"/>
</dbReference>
<dbReference type="GO" id="GO:0004553">
    <property type="term" value="F:hydrolase activity, hydrolyzing O-glycosyl compounds"/>
    <property type="evidence" value="ECO:0007669"/>
    <property type="project" value="InterPro"/>
</dbReference>
<dbReference type="PANTHER" id="PTHR34876:SF2">
    <property type="entry name" value="GLUCANASE"/>
    <property type="match status" value="1"/>
</dbReference>
<keyword evidence="3" id="KW-0119">Carbohydrate metabolism</keyword>
<feature type="signal peptide" evidence="3">
    <location>
        <begin position="1"/>
        <end position="16"/>
    </location>
</feature>
<evidence type="ECO:0000256" key="3">
    <source>
        <dbReference type="RuleBase" id="RU361186"/>
    </source>
</evidence>
<evidence type="ECO:0000313" key="4">
    <source>
        <dbReference type="EMBL" id="KAF2684883.1"/>
    </source>
</evidence>
<dbReference type="EC" id="3.2.1.-" evidence="3"/>
<dbReference type="PRINTS" id="PR00733">
    <property type="entry name" value="GLHYDRLASE6"/>
</dbReference>
<dbReference type="EMBL" id="MU005580">
    <property type="protein sequence ID" value="KAF2684883.1"/>
    <property type="molecule type" value="Genomic_DNA"/>
</dbReference>
<feature type="binding site" evidence="2">
    <location>
        <position position="86"/>
    </location>
    <ligand>
        <name>substrate</name>
    </ligand>
</feature>
<evidence type="ECO:0000256" key="1">
    <source>
        <dbReference type="PIRSR" id="PIRSR001100-1"/>
    </source>
</evidence>
<protein>
    <recommendedName>
        <fullName evidence="3">Glucanase</fullName>
        <ecNumber evidence="3">3.2.1.-</ecNumber>
    </recommendedName>
</protein>
<feature type="binding site" evidence="2">
    <location>
        <position position="315"/>
    </location>
    <ligand>
        <name>substrate</name>
    </ligand>
</feature>
<keyword evidence="5" id="KW-1185">Reference proteome</keyword>
<sequence length="426" mass="47146">MKITYTISALFAFVSAVPLSSDVASRQTNACHTPAILDANTNIFLNRTLHPHSVWRNQTLSAAQNIVDKEIQKRALKASEIGTFVWIEKPEDISRIVEEAKDVPCNHTLGLLLTGLPYKKCPSIGIPPTADPWSYEDVFLKPIVRAIQANPTVAFTVIVEPFVIGEIVANLELSSCAHVRRSWRQNVPLALRSLDLPNVVLYLDAAHGGWLGWKELQNSAAKEIANTWLNAGPLKQFRGVAVNVASYNAWDMTPGEMFEGENTCYDLLNPARNEQRHLTILTRNIRKLNITMPLHGIMDTSRNGQQGVRRKWSEWCNVGGWLFESDNNDFGAGFGVVPSSNTKDANLDAFVWAKNGGVSDGTSDPTSRFYDSGCGEPTSMKHMPERGGFSPLYFEILLRNARPRDIGSKRSVVAPHFVARGAQMCG</sequence>
<dbReference type="InterPro" id="IPR016288">
    <property type="entry name" value="Beta_cellobiohydrolase"/>
</dbReference>
<dbReference type="InterPro" id="IPR036434">
    <property type="entry name" value="Beta_cellobiohydrolase_sf"/>
</dbReference>
<feature type="binding site" evidence="2">
    <location>
        <position position="354"/>
    </location>
    <ligand>
        <name>substrate</name>
    </ligand>
</feature>
<organism evidence="4 5">
    <name type="scientific">Lentithecium fluviatile CBS 122367</name>
    <dbReference type="NCBI Taxonomy" id="1168545"/>
    <lineage>
        <taxon>Eukaryota</taxon>
        <taxon>Fungi</taxon>
        <taxon>Dikarya</taxon>
        <taxon>Ascomycota</taxon>
        <taxon>Pezizomycotina</taxon>
        <taxon>Dothideomycetes</taxon>
        <taxon>Pleosporomycetidae</taxon>
        <taxon>Pleosporales</taxon>
        <taxon>Massarineae</taxon>
        <taxon>Lentitheciaceae</taxon>
        <taxon>Lentithecium</taxon>
    </lineage>
</organism>
<comment type="similarity">
    <text evidence="3">Belongs to the glycosyl hydrolase family 6.</text>
</comment>
<accession>A0A6G1J3U7</accession>
<dbReference type="Gene3D" id="3.20.20.40">
    <property type="entry name" value="1, 4-beta cellobiohydrolase"/>
    <property type="match status" value="1"/>
</dbReference>
<keyword evidence="3" id="KW-0624">Polysaccharide degradation</keyword>
<evidence type="ECO:0000256" key="2">
    <source>
        <dbReference type="PIRSR" id="PIRSR001100-2"/>
    </source>
</evidence>
<dbReference type="OrthoDB" id="64893at2759"/>
<gene>
    <name evidence="4" type="ORF">K458DRAFT_302061</name>
</gene>
<proteinExistence type="inferred from homology"/>
<feature type="binding site" evidence="2">
    <location>
        <position position="207"/>
    </location>
    <ligand>
        <name>substrate</name>
    </ligand>
</feature>
<feature type="binding site" evidence="2">
    <location>
        <position position="210"/>
    </location>
    <ligand>
        <name>substrate</name>
    </ligand>
</feature>